<dbReference type="AlphaFoldDB" id="A0A4Q9Q659"/>
<dbReference type="EMBL" id="ML145093">
    <property type="protein sequence ID" value="TBU62456.1"/>
    <property type="molecule type" value="Genomic_DNA"/>
</dbReference>
<name>A0A4Q9Q659_9APHY</name>
<reference evidence="1 2" key="1">
    <citation type="submission" date="2019-01" db="EMBL/GenBank/DDBJ databases">
        <title>Draft genome sequences of three monokaryotic isolates of the white-rot basidiomycete fungus Dichomitus squalens.</title>
        <authorList>
            <consortium name="DOE Joint Genome Institute"/>
            <person name="Lopez S.C."/>
            <person name="Andreopoulos B."/>
            <person name="Pangilinan J."/>
            <person name="Lipzen A."/>
            <person name="Riley R."/>
            <person name="Ahrendt S."/>
            <person name="Ng V."/>
            <person name="Barry K."/>
            <person name="Daum C."/>
            <person name="Grigoriev I.V."/>
            <person name="Hilden K.S."/>
            <person name="Makela M.R."/>
            <person name="de Vries R.P."/>
        </authorList>
    </citation>
    <scope>NUCLEOTIDE SEQUENCE [LARGE SCALE GENOMIC DNA]</scope>
    <source>
        <strain evidence="1 2">CBS 464.89</strain>
    </source>
</reference>
<accession>A0A4Q9Q659</accession>
<sequence length="113" mass="12542">MALDPTTSLLCTISLHLVRISAKLPTCFHLVPCLRSHSESCTITYPQPLSGPCRSFSAFLHLRPTYSPNTHMHPRHPPLTHLTHRISPLCSPGNSSSQSRLDRAACLMIVAFR</sequence>
<gene>
    <name evidence="1" type="ORF">BD310DRAFT_986207</name>
</gene>
<organism evidence="1 2">
    <name type="scientific">Dichomitus squalens</name>
    <dbReference type="NCBI Taxonomy" id="114155"/>
    <lineage>
        <taxon>Eukaryota</taxon>
        <taxon>Fungi</taxon>
        <taxon>Dikarya</taxon>
        <taxon>Basidiomycota</taxon>
        <taxon>Agaricomycotina</taxon>
        <taxon>Agaricomycetes</taxon>
        <taxon>Polyporales</taxon>
        <taxon>Polyporaceae</taxon>
        <taxon>Dichomitus</taxon>
    </lineage>
</organism>
<evidence type="ECO:0000313" key="1">
    <source>
        <dbReference type="EMBL" id="TBU62456.1"/>
    </source>
</evidence>
<evidence type="ECO:0000313" key="2">
    <source>
        <dbReference type="Proteomes" id="UP000292082"/>
    </source>
</evidence>
<dbReference type="Proteomes" id="UP000292082">
    <property type="component" value="Unassembled WGS sequence"/>
</dbReference>
<proteinExistence type="predicted"/>
<protein>
    <submittedName>
        <fullName evidence="1">Uncharacterized protein</fullName>
    </submittedName>
</protein>
<keyword evidence="2" id="KW-1185">Reference proteome</keyword>